<sequence length="225" mass="24939">MISASAPPFPTDVRVESPTTRSGDLPPTYEDSTNPNAMPPTYESLYGEFQQVDGPKGLAQFAAKVFAVLMRTVTAAVLLAIFNIIPLGMIILGALNINNCIAEPYIPIWLIVVGAFSLLKSATNLYYRSRRQRSGQPPSPSDINPNPFDGLLSCFLLIWFIIGSVWIYSINDAVQHTNPHAPFYCDQFTFVFSFVFVTIGYILFAVFVFCCCCCCCCVFLRAKNQ</sequence>
<reference evidence="3 4" key="1">
    <citation type="submission" date="2024-08" db="EMBL/GenBank/DDBJ databases">
        <title>Gnathostoma spinigerum genome.</title>
        <authorList>
            <person name="Gonzalez-Bertolin B."/>
            <person name="Monzon S."/>
            <person name="Zaballos A."/>
            <person name="Jimenez P."/>
            <person name="Dekumyoy P."/>
            <person name="Varona S."/>
            <person name="Cuesta I."/>
            <person name="Sumanam S."/>
            <person name="Adisakwattana P."/>
            <person name="Gasser R.B."/>
            <person name="Hernandez-Gonzalez A."/>
            <person name="Young N.D."/>
            <person name="Perteguer M.J."/>
        </authorList>
    </citation>
    <scope>NUCLEOTIDE SEQUENCE [LARGE SCALE GENOMIC DNA]</scope>
    <source>
        <strain evidence="3">AL3</strain>
        <tissue evidence="3">Liver</tissue>
    </source>
</reference>
<dbReference type="PANTHER" id="PTHR33444">
    <property type="entry name" value="SI:DKEY-19B23.12-RELATED"/>
    <property type="match status" value="1"/>
</dbReference>
<keyword evidence="2" id="KW-0472">Membrane</keyword>
<evidence type="ECO:0000256" key="1">
    <source>
        <dbReference type="SAM" id="MobiDB-lite"/>
    </source>
</evidence>
<gene>
    <name evidence="3" type="ORF">AB6A40_001746</name>
</gene>
<dbReference type="AlphaFoldDB" id="A0ABD6EET4"/>
<dbReference type="InterPro" id="IPR040350">
    <property type="entry name" value="TMEM272"/>
</dbReference>
<proteinExistence type="predicted"/>
<name>A0ABD6EET4_9BILA</name>
<keyword evidence="4" id="KW-1185">Reference proteome</keyword>
<evidence type="ECO:0000256" key="2">
    <source>
        <dbReference type="SAM" id="Phobius"/>
    </source>
</evidence>
<dbReference type="PANTHER" id="PTHR33444:SF2">
    <property type="entry name" value="MARVEL DOMAIN-CONTAINING PROTEIN"/>
    <property type="match status" value="1"/>
</dbReference>
<feature type="region of interest" description="Disordered" evidence="1">
    <location>
        <begin position="1"/>
        <end position="36"/>
    </location>
</feature>
<keyword evidence="2" id="KW-0812">Transmembrane</keyword>
<organism evidence="3 4">
    <name type="scientific">Gnathostoma spinigerum</name>
    <dbReference type="NCBI Taxonomy" id="75299"/>
    <lineage>
        <taxon>Eukaryota</taxon>
        <taxon>Metazoa</taxon>
        <taxon>Ecdysozoa</taxon>
        <taxon>Nematoda</taxon>
        <taxon>Chromadorea</taxon>
        <taxon>Rhabditida</taxon>
        <taxon>Spirurina</taxon>
        <taxon>Gnathostomatomorpha</taxon>
        <taxon>Gnathostomatoidea</taxon>
        <taxon>Gnathostomatidae</taxon>
        <taxon>Gnathostoma</taxon>
    </lineage>
</organism>
<evidence type="ECO:0000313" key="3">
    <source>
        <dbReference type="EMBL" id="MFH4975037.1"/>
    </source>
</evidence>
<evidence type="ECO:0000313" key="4">
    <source>
        <dbReference type="Proteomes" id="UP001608902"/>
    </source>
</evidence>
<accession>A0ABD6EET4</accession>
<dbReference type="EMBL" id="JBGFUD010000680">
    <property type="protein sequence ID" value="MFH4975037.1"/>
    <property type="molecule type" value="Genomic_DNA"/>
</dbReference>
<comment type="caution">
    <text evidence="3">The sequence shown here is derived from an EMBL/GenBank/DDBJ whole genome shotgun (WGS) entry which is preliminary data.</text>
</comment>
<feature type="transmembrane region" description="Helical" evidence="2">
    <location>
        <begin position="73"/>
        <end position="94"/>
    </location>
</feature>
<feature type="transmembrane region" description="Helical" evidence="2">
    <location>
        <begin position="148"/>
        <end position="170"/>
    </location>
</feature>
<feature type="transmembrane region" description="Helical" evidence="2">
    <location>
        <begin position="106"/>
        <end position="127"/>
    </location>
</feature>
<dbReference type="Proteomes" id="UP001608902">
    <property type="component" value="Unassembled WGS sequence"/>
</dbReference>
<protein>
    <submittedName>
        <fullName evidence="3">Uncharacterized protein</fullName>
    </submittedName>
</protein>
<feature type="transmembrane region" description="Helical" evidence="2">
    <location>
        <begin position="190"/>
        <end position="220"/>
    </location>
</feature>
<keyword evidence="2" id="KW-1133">Transmembrane helix</keyword>